<keyword evidence="3" id="KW-0472">Membrane</keyword>
<evidence type="ECO:0000313" key="6">
    <source>
        <dbReference type="Proteomes" id="UP000006637"/>
    </source>
</evidence>
<dbReference type="InterPro" id="IPR029063">
    <property type="entry name" value="SAM-dependent_MTases_sf"/>
</dbReference>
<dbReference type="HOGENOM" id="CLU_037990_16_2_11"/>
<dbReference type="PANTHER" id="PTHR43861">
    <property type="entry name" value="TRANS-ACONITATE 2-METHYLTRANSFERASE-RELATED"/>
    <property type="match status" value="1"/>
</dbReference>
<name>Q1AZ81_RUBXD</name>
<dbReference type="InterPro" id="IPR041698">
    <property type="entry name" value="Methyltransf_25"/>
</dbReference>
<proteinExistence type="predicted"/>
<reference evidence="5 6" key="1">
    <citation type="submission" date="2006-06" db="EMBL/GenBank/DDBJ databases">
        <title>Complete sequence of Rubrobacter xylanophilus DSM 9941.</title>
        <authorList>
            <consortium name="US DOE Joint Genome Institute"/>
            <person name="Copeland A."/>
            <person name="Lucas S."/>
            <person name="Lapidus A."/>
            <person name="Barry K."/>
            <person name="Detter J.C."/>
            <person name="Glavina del Rio T."/>
            <person name="Hammon N."/>
            <person name="Israni S."/>
            <person name="Dalin E."/>
            <person name="Tice H."/>
            <person name="Pitluck S."/>
            <person name="Munk A.C."/>
            <person name="Brettin T."/>
            <person name="Bruce D."/>
            <person name="Han C."/>
            <person name="Tapia R."/>
            <person name="Gilna P."/>
            <person name="Schmutz J."/>
            <person name="Larimer F."/>
            <person name="Land M."/>
            <person name="Hauser L."/>
            <person name="Kyrpides N."/>
            <person name="Lykidis A."/>
            <person name="da Costa M.S."/>
            <person name="Rainey F.A."/>
            <person name="Empadinhas N."/>
            <person name="Jolivet E."/>
            <person name="Battista J.R."/>
            <person name="Richardson P."/>
        </authorList>
    </citation>
    <scope>NUCLEOTIDE SEQUENCE [LARGE SCALE GENOMIC DNA]</scope>
    <source>
        <strain evidence="6">DSM 9941 / NBRC 16129 / PRD-1</strain>
    </source>
</reference>
<feature type="domain" description="Methyltransferase" evidence="4">
    <location>
        <begin position="72"/>
        <end position="168"/>
    </location>
</feature>
<dbReference type="eggNOG" id="COG2226">
    <property type="taxonomic scope" value="Bacteria"/>
</dbReference>
<keyword evidence="6" id="KW-1185">Reference proteome</keyword>
<sequence length="216" mass="23598">MREGCYLRGMRGLAAALLFALLAGAGWLLLQRRRPVPMPAGLSFLLESRYVERFAGPELLLERSGVSAGMRVLDAGCGAGRLAVSAARRVGPAGEVVALDVREGMLSRLRGRVSREGLRNVRAVRAALGEGELEEGGFDRVLLAMVLGEVRDREAALRELYRALRPGGVLSVTELFPDPDYRRPQTVLRLAEGAGFRPEARYGRFPAFTLNLRRPA</sequence>
<keyword evidence="1 5" id="KW-0489">Methyltransferase</keyword>
<keyword evidence="2 5" id="KW-0808">Transferase</keyword>
<dbReference type="CDD" id="cd02440">
    <property type="entry name" value="AdoMet_MTases"/>
    <property type="match status" value="1"/>
</dbReference>
<dbReference type="Proteomes" id="UP000006637">
    <property type="component" value="Chromosome"/>
</dbReference>
<dbReference type="EC" id="2.1.1.-" evidence="5"/>
<dbReference type="PANTHER" id="PTHR43861:SF1">
    <property type="entry name" value="TRANS-ACONITATE 2-METHYLTRANSFERASE"/>
    <property type="match status" value="1"/>
</dbReference>
<evidence type="ECO:0000259" key="4">
    <source>
        <dbReference type="Pfam" id="PF13649"/>
    </source>
</evidence>
<dbReference type="GO" id="GO:0032259">
    <property type="term" value="P:methylation"/>
    <property type="evidence" value="ECO:0007669"/>
    <property type="project" value="UniProtKB-KW"/>
</dbReference>
<dbReference type="GO" id="GO:0008168">
    <property type="term" value="F:methyltransferase activity"/>
    <property type="evidence" value="ECO:0007669"/>
    <property type="project" value="UniProtKB-KW"/>
</dbReference>
<protein>
    <submittedName>
        <fullName evidence="5">Demethylmenaquinone methyltransferase</fullName>
        <ecNumber evidence="5">2.1.1.-</ecNumber>
    </submittedName>
</protein>
<dbReference type="SUPFAM" id="SSF53335">
    <property type="entry name" value="S-adenosyl-L-methionine-dependent methyltransferases"/>
    <property type="match status" value="1"/>
</dbReference>
<evidence type="ECO:0000256" key="1">
    <source>
        <dbReference type="ARBA" id="ARBA00022603"/>
    </source>
</evidence>
<dbReference type="PhylomeDB" id="Q1AZ81"/>
<dbReference type="EMBL" id="CP000386">
    <property type="protein sequence ID" value="ABG03297.1"/>
    <property type="molecule type" value="Genomic_DNA"/>
</dbReference>
<evidence type="ECO:0000256" key="2">
    <source>
        <dbReference type="ARBA" id="ARBA00022679"/>
    </source>
</evidence>
<dbReference type="STRING" id="266117.Rxyl_0321"/>
<feature type="transmembrane region" description="Helical" evidence="3">
    <location>
        <begin position="12"/>
        <end position="30"/>
    </location>
</feature>
<dbReference type="Pfam" id="PF13649">
    <property type="entry name" value="Methyltransf_25"/>
    <property type="match status" value="1"/>
</dbReference>
<accession>Q1AZ81</accession>
<dbReference type="Gene3D" id="3.40.50.150">
    <property type="entry name" value="Vaccinia Virus protein VP39"/>
    <property type="match status" value="1"/>
</dbReference>
<dbReference type="AlphaFoldDB" id="Q1AZ81"/>
<keyword evidence="3" id="KW-0812">Transmembrane</keyword>
<organism evidence="5 6">
    <name type="scientific">Rubrobacter xylanophilus (strain DSM 9941 / JCM 11954 / NBRC 16129 / PRD-1)</name>
    <dbReference type="NCBI Taxonomy" id="266117"/>
    <lineage>
        <taxon>Bacteria</taxon>
        <taxon>Bacillati</taxon>
        <taxon>Actinomycetota</taxon>
        <taxon>Rubrobacteria</taxon>
        <taxon>Rubrobacterales</taxon>
        <taxon>Rubrobacteraceae</taxon>
        <taxon>Rubrobacter</taxon>
    </lineage>
</organism>
<evidence type="ECO:0000256" key="3">
    <source>
        <dbReference type="SAM" id="Phobius"/>
    </source>
</evidence>
<keyword evidence="3" id="KW-1133">Transmembrane helix</keyword>
<evidence type="ECO:0000313" key="5">
    <source>
        <dbReference type="EMBL" id="ABG03297.1"/>
    </source>
</evidence>
<dbReference type="KEGG" id="rxy:Rxyl_0321"/>
<gene>
    <name evidence="5" type="ordered locus">Rxyl_0321</name>
</gene>